<dbReference type="EMBL" id="CP028349">
    <property type="protein sequence ID" value="AVV37820.1"/>
    <property type="molecule type" value="Genomic_DNA"/>
</dbReference>
<dbReference type="Proteomes" id="UP000241538">
    <property type="component" value="Chromosome"/>
</dbReference>
<evidence type="ECO:0000313" key="1">
    <source>
        <dbReference type="EMBL" id="AVV37820.1"/>
    </source>
</evidence>
<organism evidence="1 2">
    <name type="scientific">Pantoea vagans</name>
    <dbReference type="NCBI Taxonomy" id="470934"/>
    <lineage>
        <taxon>Bacteria</taxon>
        <taxon>Pseudomonadati</taxon>
        <taxon>Pseudomonadota</taxon>
        <taxon>Gammaproteobacteria</taxon>
        <taxon>Enterobacterales</taxon>
        <taxon>Erwiniaceae</taxon>
        <taxon>Pantoea</taxon>
    </lineage>
</organism>
<gene>
    <name evidence="1" type="ORF">C9381_11720</name>
</gene>
<proteinExistence type="predicted"/>
<dbReference type="RefSeq" id="WP_107319678.1">
    <property type="nucleotide sequence ID" value="NZ_CP028349.1"/>
</dbReference>
<accession>A0AAN1TVU4</accession>
<dbReference type="AlphaFoldDB" id="A0AAN1TVU4"/>
<reference evidence="1 2" key="1">
    <citation type="journal article" date="2018" name="Int J Genomics">
        <title>Comparative Genomics Analysis of Plasmid pPV989-94 from a Clinical Isolate of Pantoea vagans PV989.</title>
        <authorList>
            <person name="Xu L."/>
            <person name="Yin M."/>
            <person name="Zhu T."/>
            <person name="Lu J."/>
            <person name="Bao Q."/>
        </authorList>
    </citation>
    <scope>NUCLEOTIDE SEQUENCE [LARGE SCALE GENOMIC DNA]</scope>
    <source>
        <strain evidence="1 2">PV989</strain>
    </source>
</reference>
<protein>
    <submittedName>
        <fullName evidence="1">Uncharacterized protein</fullName>
    </submittedName>
</protein>
<evidence type="ECO:0000313" key="2">
    <source>
        <dbReference type="Proteomes" id="UP000241538"/>
    </source>
</evidence>
<sequence>MIRVEISGIIYDIGYEHGVYFARASSGQSPVGQTIDELSQGFAEITGLKKEDLKAYLLSLGI</sequence>
<name>A0AAN1TVU4_9GAMM</name>